<dbReference type="Proteomes" id="UP000641514">
    <property type="component" value="Unassembled WGS sequence"/>
</dbReference>
<dbReference type="AlphaFoldDB" id="A0A916U9P0"/>
<dbReference type="InterPro" id="IPR000873">
    <property type="entry name" value="AMP-dep_synth/lig_dom"/>
</dbReference>
<dbReference type="Pfam" id="PF00501">
    <property type="entry name" value="AMP-binding"/>
    <property type="match status" value="1"/>
</dbReference>
<evidence type="ECO:0000256" key="1">
    <source>
        <dbReference type="ARBA" id="ARBA00006432"/>
    </source>
</evidence>
<proteinExistence type="inferred from homology"/>
<dbReference type="InterPro" id="IPR025110">
    <property type="entry name" value="AMP-bd_C"/>
</dbReference>
<evidence type="ECO:0000259" key="3">
    <source>
        <dbReference type="Pfam" id="PF00501"/>
    </source>
</evidence>
<evidence type="ECO:0000313" key="5">
    <source>
        <dbReference type="EMBL" id="GGC65476.1"/>
    </source>
</evidence>
<dbReference type="PROSITE" id="PS00455">
    <property type="entry name" value="AMP_BINDING"/>
    <property type="match status" value="1"/>
</dbReference>
<protein>
    <submittedName>
        <fullName evidence="5">Fatty-acyl-CoA synthase</fullName>
    </submittedName>
</protein>
<gene>
    <name evidence="5" type="ORF">GCM10011410_17430</name>
</gene>
<accession>A0A916U9P0</accession>
<comment type="similarity">
    <text evidence="1">Belongs to the ATP-dependent AMP-binding enzyme family.</text>
</comment>
<name>A0A916U9P0_9ACTN</name>
<reference evidence="5" key="2">
    <citation type="submission" date="2020-09" db="EMBL/GenBank/DDBJ databases">
        <authorList>
            <person name="Sun Q."/>
            <person name="Zhou Y."/>
        </authorList>
    </citation>
    <scope>NUCLEOTIDE SEQUENCE</scope>
    <source>
        <strain evidence="5">CGMCC 1.15478</strain>
    </source>
</reference>
<keyword evidence="2" id="KW-0436">Ligase</keyword>
<dbReference type="PANTHER" id="PTHR43201:SF5">
    <property type="entry name" value="MEDIUM-CHAIN ACYL-COA LIGASE ACSF2, MITOCHONDRIAL"/>
    <property type="match status" value="1"/>
</dbReference>
<dbReference type="InterPro" id="IPR045851">
    <property type="entry name" value="AMP-bd_C_sf"/>
</dbReference>
<reference evidence="5" key="1">
    <citation type="journal article" date="2014" name="Int. J. Syst. Evol. Microbiol.">
        <title>Complete genome sequence of Corynebacterium casei LMG S-19264T (=DSM 44701T), isolated from a smear-ripened cheese.</title>
        <authorList>
            <consortium name="US DOE Joint Genome Institute (JGI-PGF)"/>
            <person name="Walter F."/>
            <person name="Albersmeier A."/>
            <person name="Kalinowski J."/>
            <person name="Ruckert C."/>
        </authorList>
    </citation>
    <scope>NUCLEOTIDE SEQUENCE</scope>
    <source>
        <strain evidence="5">CGMCC 1.15478</strain>
    </source>
</reference>
<comment type="caution">
    <text evidence="5">The sequence shown here is derived from an EMBL/GenBank/DDBJ whole genome shotgun (WGS) entry which is preliminary data.</text>
</comment>
<dbReference type="Pfam" id="PF13193">
    <property type="entry name" value="AMP-binding_C"/>
    <property type="match status" value="1"/>
</dbReference>
<dbReference type="Gene3D" id="3.40.50.12780">
    <property type="entry name" value="N-terminal domain of ligase-like"/>
    <property type="match status" value="1"/>
</dbReference>
<dbReference type="GO" id="GO:0031956">
    <property type="term" value="F:medium-chain fatty acid-CoA ligase activity"/>
    <property type="evidence" value="ECO:0007669"/>
    <property type="project" value="TreeGrafter"/>
</dbReference>
<dbReference type="PANTHER" id="PTHR43201">
    <property type="entry name" value="ACYL-COA SYNTHETASE"/>
    <property type="match status" value="1"/>
</dbReference>
<keyword evidence="6" id="KW-1185">Reference proteome</keyword>
<dbReference type="EMBL" id="BMJH01000002">
    <property type="protein sequence ID" value="GGC65476.1"/>
    <property type="molecule type" value="Genomic_DNA"/>
</dbReference>
<organism evidence="5 6">
    <name type="scientific">Hoyosella rhizosphaerae</name>
    <dbReference type="NCBI Taxonomy" id="1755582"/>
    <lineage>
        <taxon>Bacteria</taxon>
        <taxon>Bacillati</taxon>
        <taxon>Actinomycetota</taxon>
        <taxon>Actinomycetes</taxon>
        <taxon>Mycobacteriales</taxon>
        <taxon>Hoyosellaceae</taxon>
        <taxon>Hoyosella</taxon>
    </lineage>
</organism>
<feature type="domain" description="AMP-binding enzyme C-terminal" evidence="4">
    <location>
        <begin position="459"/>
        <end position="539"/>
    </location>
</feature>
<evidence type="ECO:0000313" key="6">
    <source>
        <dbReference type="Proteomes" id="UP000641514"/>
    </source>
</evidence>
<dbReference type="InterPro" id="IPR020845">
    <property type="entry name" value="AMP-binding_CS"/>
</dbReference>
<dbReference type="Gene3D" id="3.30.300.30">
    <property type="match status" value="1"/>
</dbReference>
<dbReference type="GO" id="GO:0006631">
    <property type="term" value="P:fatty acid metabolic process"/>
    <property type="evidence" value="ECO:0007669"/>
    <property type="project" value="TreeGrafter"/>
</dbReference>
<dbReference type="CDD" id="cd04433">
    <property type="entry name" value="AFD_class_I"/>
    <property type="match status" value="1"/>
</dbReference>
<sequence>MLNSVLGATAQLSDLVRSVRIMHRAGLLPIPRVDIGLRSVLATRRYGPFVGAMRNALEQTPDAIAIIDEKGPVTYAELDLQSNALAHAWLSYGLRSGSVIAALCRDHRGLVLTMLAAGKIGARLVLMNTGFARPQLADVARRERVEAIVYDEEFTEILGDIPESVTRYVSWRESRDKSARLTTSIDDLVHFRRSSRVPTPSSPGGFVLLTSGTTGTPKGAPRDRTSIFATAQFLDRIPLRQGGTTFMAAPIFHGTGLSQFVLSLALGCTVVLNRKFDPEKTLAAIEHFGVDVLIVVPTMLQRILDLDDDVLHRYNTSSVRIIFAAGSSLSPDLCRRTAARFGDVLYNLYGSTEVAVATVATPAELRRAPGTAGRPPITCKVALFDDDGARIDNPDVTGRIFVGSGLSFEGYTDGRNKEILDGLLSSGDIGHFNSEGLLFVDGRDDDMVVSGGENVYPIEVENLLIDRPDVRDAAVVGVADVEFGHRLRAFVVSDQPLSGDAARERADEIRDYVRRNLARYKTPRDVIFIDELPRNATGKLLRRELEKWDK</sequence>
<feature type="domain" description="AMP-dependent synthetase/ligase" evidence="3">
    <location>
        <begin position="55"/>
        <end position="411"/>
    </location>
</feature>
<evidence type="ECO:0000259" key="4">
    <source>
        <dbReference type="Pfam" id="PF13193"/>
    </source>
</evidence>
<evidence type="ECO:0000256" key="2">
    <source>
        <dbReference type="ARBA" id="ARBA00022598"/>
    </source>
</evidence>
<dbReference type="InterPro" id="IPR042099">
    <property type="entry name" value="ANL_N_sf"/>
</dbReference>
<dbReference type="SUPFAM" id="SSF56801">
    <property type="entry name" value="Acetyl-CoA synthetase-like"/>
    <property type="match status" value="1"/>
</dbReference>